<accession>U7PPS0</accession>
<evidence type="ECO:0000313" key="2">
    <source>
        <dbReference type="EMBL" id="ERS96911.1"/>
    </source>
</evidence>
<evidence type="ECO:0000313" key="3">
    <source>
        <dbReference type="Proteomes" id="UP000018087"/>
    </source>
</evidence>
<sequence>MHSASASFDFQEPTVVRLSDEERTTGRITLENIGIAVSAMHRDGLVVLENAVNTAHMDAINAILVKDAEEMAKMDSTHFNGNSVDGRPTGNMSQGPPLEPELLFDDIWANVPAAAVLSAVLGPKPHVNYVNGNTALGGFGDARQRVHADLFFNHAQFPFAVVANYYLEHVSPANGSTELWLGSHRDTSFLDHRNCHPERADTPPSDTDTNTGAKTKEGATAKGADFGIRDERLEARRKHAPPMQPTIKKGSVVLRDLRLWHAGLANPATDPRIMLAFVHTPWWYACPARVVLPASCQAKVDSWAARSLHPVQYDAHFVPASLDHRKVKFDPNFSSANKGYLSMLPPHLGSGYVDDVSKY</sequence>
<dbReference type="PANTHER" id="PTHR37563:SF2">
    <property type="entry name" value="PHYTANOYL-COA DIOXYGENASE FAMILY PROTEIN (AFU_ORTHOLOGUE AFUA_2G03330)"/>
    <property type="match status" value="1"/>
</dbReference>
<dbReference type="HOGENOM" id="CLU_043410_0_1_1"/>
<dbReference type="eggNOG" id="ENOG502QXCM">
    <property type="taxonomic scope" value="Eukaryota"/>
</dbReference>
<dbReference type="Pfam" id="PF05721">
    <property type="entry name" value="PhyH"/>
    <property type="match status" value="1"/>
</dbReference>
<keyword evidence="3" id="KW-1185">Reference proteome</keyword>
<dbReference type="InterPro" id="IPR051961">
    <property type="entry name" value="Fungal_Metabolite_Diox"/>
</dbReference>
<dbReference type="EMBL" id="KI440848">
    <property type="protein sequence ID" value="ERS96911.1"/>
    <property type="molecule type" value="Genomic_DNA"/>
</dbReference>
<dbReference type="OrthoDB" id="407832at2759"/>
<dbReference type="SUPFAM" id="SSF51197">
    <property type="entry name" value="Clavaminate synthase-like"/>
    <property type="match status" value="1"/>
</dbReference>
<gene>
    <name evidence="2" type="ORF">HMPREF1624_06238</name>
</gene>
<dbReference type="PANTHER" id="PTHR37563">
    <property type="entry name" value="PHYTANOYL-COA DIOXYGENASE FAMILY PROTEIN (AFU_ORTHOLOGUE AFUA_2G03330)"/>
    <property type="match status" value="1"/>
</dbReference>
<dbReference type="InterPro" id="IPR008775">
    <property type="entry name" value="Phytyl_CoA_dOase-like"/>
</dbReference>
<dbReference type="Proteomes" id="UP000018087">
    <property type="component" value="Unassembled WGS sequence"/>
</dbReference>
<name>U7PPS0_SPOS1</name>
<evidence type="ECO:0008006" key="4">
    <source>
        <dbReference type="Google" id="ProtNLM"/>
    </source>
</evidence>
<dbReference type="AlphaFoldDB" id="U7PPS0"/>
<organism evidence="2 3">
    <name type="scientific">Sporothrix schenckii (strain ATCC 58251 / de Perez 2211183)</name>
    <name type="common">Rose-picker's disease fungus</name>
    <dbReference type="NCBI Taxonomy" id="1391915"/>
    <lineage>
        <taxon>Eukaryota</taxon>
        <taxon>Fungi</taxon>
        <taxon>Dikarya</taxon>
        <taxon>Ascomycota</taxon>
        <taxon>Pezizomycotina</taxon>
        <taxon>Sordariomycetes</taxon>
        <taxon>Sordariomycetidae</taxon>
        <taxon>Ophiostomatales</taxon>
        <taxon>Ophiostomataceae</taxon>
        <taxon>Sporothrix</taxon>
    </lineage>
</organism>
<evidence type="ECO:0000256" key="1">
    <source>
        <dbReference type="SAM" id="MobiDB-lite"/>
    </source>
</evidence>
<protein>
    <recommendedName>
        <fullName evidence="4">Phytanoyl-CoA dioxygenase</fullName>
    </recommendedName>
</protein>
<reference evidence="3" key="1">
    <citation type="journal article" date="2014" name="Genome Announc.">
        <title>Genome sequence of the pathogenic fungus Sporothrix schenckii (ATCC 58251).</title>
        <authorList>
            <person name="Cuomo C.A."/>
            <person name="Rodriguez-Del Valle N."/>
            <person name="Perez-Sanchez L."/>
            <person name="Abouelleil A."/>
            <person name="Goldberg J."/>
            <person name="Young S."/>
            <person name="Zeng Q."/>
            <person name="Birren B.W."/>
        </authorList>
    </citation>
    <scope>NUCLEOTIDE SEQUENCE [LARGE SCALE GENOMIC DNA]</scope>
    <source>
        <strain evidence="3">ATCC 58251 / de Perez 2211183</strain>
    </source>
</reference>
<dbReference type="Gene3D" id="2.60.120.620">
    <property type="entry name" value="q2cbj1_9rhob like domain"/>
    <property type="match status" value="1"/>
</dbReference>
<feature type="region of interest" description="Disordered" evidence="1">
    <location>
        <begin position="193"/>
        <end position="221"/>
    </location>
</feature>
<proteinExistence type="predicted"/>